<organism evidence="1 2">
    <name type="scientific">Romanomermis culicivorax</name>
    <name type="common">Nematode worm</name>
    <dbReference type="NCBI Taxonomy" id="13658"/>
    <lineage>
        <taxon>Eukaryota</taxon>
        <taxon>Metazoa</taxon>
        <taxon>Ecdysozoa</taxon>
        <taxon>Nematoda</taxon>
        <taxon>Enoplea</taxon>
        <taxon>Dorylaimia</taxon>
        <taxon>Mermithida</taxon>
        <taxon>Mermithoidea</taxon>
        <taxon>Mermithidae</taxon>
        <taxon>Romanomermis</taxon>
    </lineage>
</organism>
<proteinExistence type="predicted"/>
<keyword evidence="1" id="KW-1185">Reference proteome</keyword>
<dbReference type="AlphaFoldDB" id="A0A915KB57"/>
<dbReference type="Proteomes" id="UP000887565">
    <property type="component" value="Unplaced"/>
</dbReference>
<name>A0A915KB57_ROMCU</name>
<evidence type="ECO:0000313" key="1">
    <source>
        <dbReference type="Proteomes" id="UP000887565"/>
    </source>
</evidence>
<reference evidence="2" key="1">
    <citation type="submission" date="2022-11" db="UniProtKB">
        <authorList>
            <consortium name="WormBaseParasite"/>
        </authorList>
    </citation>
    <scope>IDENTIFICATION</scope>
</reference>
<accession>A0A915KB57</accession>
<protein>
    <submittedName>
        <fullName evidence="2">Secreted protein</fullName>
    </submittedName>
</protein>
<sequence>MTSVISYAAFILQGTATVTAAVTNRILVHVTRSQSYLTSVFCGAAKTLFKITDNLKEDIQKNEAVPLCRISKVVLPW</sequence>
<evidence type="ECO:0000313" key="2">
    <source>
        <dbReference type="WBParaSite" id="nRc.2.0.1.t35154-RA"/>
    </source>
</evidence>
<dbReference type="WBParaSite" id="nRc.2.0.1.t35154-RA">
    <property type="protein sequence ID" value="nRc.2.0.1.t35154-RA"/>
    <property type="gene ID" value="nRc.2.0.1.g35154"/>
</dbReference>